<keyword evidence="1" id="KW-0812">Transmembrane</keyword>
<sequence length="143" mass="16326">MSEQRRPVKPSHAADLPVERRRPRVLFGRALLRRCPHCGAKGIFTNWMALQERCPRCGLQFEREEGYFLGAYAINLIVAEFLGFGIVVLLLIRGDLSVLQMQILAVVLAVGLPFLFFPYSRTLWMAIDLIVHPPRGDRRPNAR</sequence>
<evidence type="ECO:0000313" key="2">
    <source>
        <dbReference type="EMBL" id="CAA9530820.1"/>
    </source>
</evidence>
<dbReference type="Pfam" id="PF06170">
    <property type="entry name" value="DUF983"/>
    <property type="match status" value="1"/>
</dbReference>
<gene>
    <name evidence="2" type="ORF">AVDCRST_MAG73-933</name>
</gene>
<name>A0A6J4TS83_9BACT</name>
<dbReference type="EMBL" id="CADCWE010000055">
    <property type="protein sequence ID" value="CAA9530820.1"/>
    <property type="molecule type" value="Genomic_DNA"/>
</dbReference>
<accession>A0A6J4TS83</accession>
<evidence type="ECO:0008006" key="3">
    <source>
        <dbReference type="Google" id="ProtNLM"/>
    </source>
</evidence>
<dbReference type="InterPro" id="IPR009325">
    <property type="entry name" value="DUF983"/>
</dbReference>
<evidence type="ECO:0000256" key="1">
    <source>
        <dbReference type="SAM" id="Phobius"/>
    </source>
</evidence>
<proteinExistence type="predicted"/>
<feature type="transmembrane region" description="Helical" evidence="1">
    <location>
        <begin position="66"/>
        <end position="92"/>
    </location>
</feature>
<reference evidence="2" key="1">
    <citation type="submission" date="2020-02" db="EMBL/GenBank/DDBJ databases">
        <authorList>
            <person name="Meier V. D."/>
        </authorList>
    </citation>
    <scope>NUCLEOTIDE SEQUENCE</scope>
    <source>
        <strain evidence="2">AVDCRST_MAG73</strain>
    </source>
</reference>
<protein>
    <recommendedName>
        <fullName evidence="3">DUF983 domain-containing protein</fullName>
    </recommendedName>
</protein>
<dbReference type="AlphaFoldDB" id="A0A6J4TS83"/>
<organism evidence="2">
    <name type="scientific">uncultured Thermomicrobiales bacterium</name>
    <dbReference type="NCBI Taxonomy" id="1645740"/>
    <lineage>
        <taxon>Bacteria</taxon>
        <taxon>Pseudomonadati</taxon>
        <taxon>Thermomicrobiota</taxon>
        <taxon>Thermomicrobia</taxon>
        <taxon>Thermomicrobiales</taxon>
        <taxon>environmental samples</taxon>
    </lineage>
</organism>
<keyword evidence="1" id="KW-0472">Membrane</keyword>
<keyword evidence="1" id="KW-1133">Transmembrane helix</keyword>
<feature type="transmembrane region" description="Helical" evidence="1">
    <location>
        <begin position="98"/>
        <end position="117"/>
    </location>
</feature>